<dbReference type="SUPFAM" id="SSF52833">
    <property type="entry name" value="Thioredoxin-like"/>
    <property type="match status" value="1"/>
</dbReference>
<dbReference type="AlphaFoldDB" id="A0A4Y9ZA17"/>
<name>A0A4Y9ZA17_9AGAM</name>
<dbReference type="Gene3D" id="3.40.30.10">
    <property type="entry name" value="Glutaredoxin"/>
    <property type="match status" value="1"/>
</dbReference>
<feature type="region of interest" description="Disordered" evidence="2">
    <location>
        <begin position="1"/>
        <end position="39"/>
    </location>
</feature>
<feature type="domain" description="Phosducin" evidence="3">
    <location>
        <begin position="45"/>
        <end position="186"/>
    </location>
</feature>
<evidence type="ECO:0000313" key="5">
    <source>
        <dbReference type="Proteomes" id="UP000298327"/>
    </source>
</evidence>
<keyword evidence="5" id="KW-1185">Reference proteome</keyword>
<evidence type="ECO:0000313" key="4">
    <source>
        <dbReference type="EMBL" id="TFY70673.1"/>
    </source>
</evidence>
<evidence type="ECO:0000256" key="1">
    <source>
        <dbReference type="ARBA" id="ARBA00009686"/>
    </source>
</evidence>
<dbReference type="InterPro" id="IPR051498">
    <property type="entry name" value="Phosducin-like_chap/apop_reg"/>
</dbReference>
<dbReference type="OrthoDB" id="45518at2759"/>
<dbReference type="STRING" id="205917.A0A4Y9ZA17"/>
<dbReference type="Pfam" id="PF02114">
    <property type="entry name" value="Phosducin"/>
    <property type="match status" value="1"/>
</dbReference>
<dbReference type="GO" id="GO:0006457">
    <property type="term" value="P:protein folding"/>
    <property type="evidence" value="ECO:0007669"/>
    <property type="project" value="TreeGrafter"/>
</dbReference>
<dbReference type="Proteomes" id="UP000298327">
    <property type="component" value="Unassembled WGS sequence"/>
</dbReference>
<feature type="compositionally biased region" description="Pro residues" evidence="2">
    <location>
        <begin position="23"/>
        <end position="36"/>
    </location>
</feature>
<proteinExistence type="inferred from homology"/>
<feature type="compositionally biased region" description="Acidic residues" evidence="2">
    <location>
        <begin position="221"/>
        <end position="232"/>
    </location>
</feature>
<evidence type="ECO:0000256" key="2">
    <source>
        <dbReference type="SAM" id="MobiDB-lite"/>
    </source>
</evidence>
<gene>
    <name evidence="4" type="ORF">EVG20_g2325</name>
</gene>
<dbReference type="PANTHER" id="PTHR45809:SF3">
    <property type="entry name" value="VIRAL IAP-ASSOCIATED FACTOR HOMOLOG"/>
    <property type="match status" value="1"/>
</dbReference>
<feature type="region of interest" description="Disordered" evidence="2">
    <location>
        <begin position="212"/>
        <end position="267"/>
    </location>
</feature>
<dbReference type="InterPro" id="IPR024253">
    <property type="entry name" value="Phosducin_thioredoxin-like_dom"/>
</dbReference>
<dbReference type="GO" id="GO:0005737">
    <property type="term" value="C:cytoplasm"/>
    <property type="evidence" value="ECO:0007669"/>
    <property type="project" value="TreeGrafter"/>
</dbReference>
<feature type="compositionally biased region" description="Polar residues" evidence="2">
    <location>
        <begin position="242"/>
        <end position="251"/>
    </location>
</feature>
<reference evidence="4 5" key="1">
    <citation type="submission" date="2019-02" db="EMBL/GenBank/DDBJ databases">
        <title>Genome sequencing of the rare red list fungi Dentipellis fragilis.</title>
        <authorList>
            <person name="Buettner E."/>
            <person name="Kellner H."/>
        </authorList>
    </citation>
    <scope>NUCLEOTIDE SEQUENCE [LARGE SCALE GENOMIC DNA]</scope>
    <source>
        <strain evidence="4 5">DSM 105465</strain>
    </source>
</reference>
<comment type="caution">
    <text evidence="4">The sequence shown here is derived from an EMBL/GenBank/DDBJ whole genome shotgun (WGS) entry which is preliminary data.</text>
</comment>
<protein>
    <recommendedName>
        <fullName evidence="3">Phosducin domain-containing protein</fullName>
    </recommendedName>
</protein>
<dbReference type="EMBL" id="SEOQ01000088">
    <property type="protein sequence ID" value="TFY70673.1"/>
    <property type="molecule type" value="Genomic_DNA"/>
</dbReference>
<evidence type="ECO:0000259" key="3">
    <source>
        <dbReference type="Pfam" id="PF02114"/>
    </source>
</evidence>
<sequence length="267" mass="30263">MAINPNEDTEFNEALRKHGILPPREPTPPTPSPPASPTLEERLENFSIKELQEIGEDANDDEVERYVQEMRAKRIAEMKHEARLGKFGEVIPISREDYTREVTEASEVDEVGDEKKSGTAVVLFLYKDGIPRSDLTFKHVRTLAARYKRTKFVSIVGDKCIENLPDTRVPMFICYKKGKIICQITSWGADKEPQIEGLEALLILHGVLEPPERFPTRRSNDDEDEDDLDSEDESSRIRSGSAKTNVSQKNVRNAAKTNDDDDSDFDI</sequence>
<comment type="similarity">
    <text evidence="1">Belongs to the phosducin family.</text>
</comment>
<organism evidence="4 5">
    <name type="scientific">Dentipellis fragilis</name>
    <dbReference type="NCBI Taxonomy" id="205917"/>
    <lineage>
        <taxon>Eukaryota</taxon>
        <taxon>Fungi</taxon>
        <taxon>Dikarya</taxon>
        <taxon>Basidiomycota</taxon>
        <taxon>Agaricomycotina</taxon>
        <taxon>Agaricomycetes</taxon>
        <taxon>Russulales</taxon>
        <taxon>Hericiaceae</taxon>
        <taxon>Dentipellis</taxon>
    </lineage>
</organism>
<dbReference type="PANTHER" id="PTHR45809">
    <property type="entry name" value="VIRAL IAP-ASSOCIATED FACTOR HOMOLOG"/>
    <property type="match status" value="1"/>
</dbReference>
<accession>A0A4Y9ZA17</accession>
<dbReference type="InterPro" id="IPR036249">
    <property type="entry name" value="Thioredoxin-like_sf"/>
</dbReference>